<comment type="cofactor">
    <cofactor evidence="1">
        <name>FAD</name>
        <dbReference type="ChEBI" id="CHEBI:57692"/>
    </cofactor>
</comment>
<dbReference type="InterPro" id="IPR016171">
    <property type="entry name" value="Vanillyl_alc_oxidase_C-sub2"/>
</dbReference>
<dbReference type="InterPro" id="IPR004113">
    <property type="entry name" value="FAD-bd_oxidored_4_C"/>
</dbReference>
<dbReference type="GO" id="GO:0071949">
    <property type="term" value="F:FAD binding"/>
    <property type="evidence" value="ECO:0007669"/>
    <property type="project" value="InterPro"/>
</dbReference>
<evidence type="ECO:0000259" key="5">
    <source>
        <dbReference type="PROSITE" id="PS51387"/>
    </source>
</evidence>
<dbReference type="PANTHER" id="PTHR11748">
    <property type="entry name" value="D-LACTATE DEHYDROGENASE"/>
    <property type="match status" value="1"/>
</dbReference>
<dbReference type="PROSITE" id="PS51387">
    <property type="entry name" value="FAD_PCMH"/>
    <property type="match status" value="1"/>
</dbReference>
<dbReference type="Pfam" id="PF13534">
    <property type="entry name" value="Fer4_17"/>
    <property type="match status" value="1"/>
</dbReference>
<dbReference type="GO" id="GO:0008720">
    <property type="term" value="F:D-lactate dehydrogenase (NAD+) activity"/>
    <property type="evidence" value="ECO:0007669"/>
    <property type="project" value="TreeGrafter"/>
</dbReference>
<sequence length="977" mass="109414">MNREDADLIEKLEHLRNELEGELHLDSLQKILYATDASAYREMPLAVAIPQNESDITRIIHFATAGKIGIIFRCGGTSLAGQVVGDGIIVDLSRHFTNIIELNVEERWVRVQPGVIRDALNIFLKPFGLFFAPETSTANRAMIGGMVGNNSCGANSIIYGSTREHLLEIRALLSDGSEAVFAELDTEAFLGKCKGDNLESRIYQMTYNLLSDPASRQEIFNEFPKASIQRRNTGYAIDMLLRAKLFGGENDTLNLCNIIAGSEGTLAFVSQIKLNLVPIPSGSKGLLCIHFSSVEEALRANTIAMRFNPSACELMDHYILDCTKDNINQRKNRFFIQGNPGAVLIVEFIRDNHEELVGVADLLKGQLQQQNLGYYFPLILDEDCNKVWELRKAGLGLLSNLPGDDKAVPVIEDTAVAPDDLANYIRDFNEILKRHDLYSVHYAHAGAGELHLRPIINLKTTSGNQLFKTIAADIAELVKKYQGSLSGEHGDGRLRGEFIPYMVGSKNYSLFKMLKDTWDPAHIFNPGKITDTPPMNTMLRYEPGKVQPEVKTVFRFQGQNILQHAEQCNGSGDCRKLQFSGGTMCPSYMATRNEKDSTRGRANVLREFLTNSEKINRFDHKEILEVMDLCLSCKGCKSECPSSVDMAKLKAEFLQQYYDANGSPLRSRLIANFNTISRIASMFPSVYNFLSSTRLKSMAGFAKERTIPKLHHYTLKSWFIKHKKTSRTSDRKVYFFFDEFSNYNDTEIGIKAILLLEQLGFEVMMANHVESGRTWLSKGFVRKAKEIANKNVRLLSEVITAEAPLVGLEPSAILTFRDEYPDLVDEMLIQKSLGLSKNTYLIDEFLAKEAENQNINRELFCKDKRRIMLHGHCQQKAISTLNVSVTCLSLPMNYQVEVIPSGCCGMAGSFGLEKEHFKVSMEIAELVLLPSVRNTSAETIIAASGTSCRHQIKDGSGRNAYHPAEVLYEALINKPSF</sequence>
<dbReference type="EMBL" id="PVTH01000004">
    <property type="protein sequence ID" value="PRY53269.1"/>
    <property type="molecule type" value="Genomic_DNA"/>
</dbReference>
<dbReference type="RefSeq" id="WP_106292841.1">
    <property type="nucleotide sequence ID" value="NZ_PVTH01000004.1"/>
</dbReference>
<dbReference type="InterPro" id="IPR016164">
    <property type="entry name" value="FAD-linked_Oxase-like_C"/>
</dbReference>
<evidence type="ECO:0000313" key="6">
    <source>
        <dbReference type="EMBL" id="PRY53269.1"/>
    </source>
</evidence>
<dbReference type="Pfam" id="PF01565">
    <property type="entry name" value="FAD_binding_4"/>
    <property type="match status" value="1"/>
</dbReference>
<keyword evidence="2" id="KW-0285">Flavoprotein</keyword>
<keyword evidence="7" id="KW-1185">Reference proteome</keyword>
<evidence type="ECO:0000313" key="7">
    <source>
        <dbReference type="Proteomes" id="UP000238034"/>
    </source>
</evidence>
<dbReference type="InterPro" id="IPR016166">
    <property type="entry name" value="FAD-bd_PCMH"/>
</dbReference>
<proteinExistence type="predicted"/>
<dbReference type="InterPro" id="IPR036318">
    <property type="entry name" value="FAD-bd_PCMH-like_sf"/>
</dbReference>
<organism evidence="6 7">
    <name type="scientific">Arcticibacter pallidicorallinus</name>
    <dbReference type="NCBI Taxonomy" id="1259464"/>
    <lineage>
        <taxon>Bacteria</taxon>
        <taxon>Pseudomonadati</taxon>
        <taxon>Bacteroidota</taxon>
        <taxon>Sphingobacteriia</taxon>
        <taxon>Sphingobacteriales</taxon>
        <taxon>Sphingobacteriaceae</taxon>
        <taxon>Arcticibacter</taxon>
    </lineage>
</organism>
<dbReference type="Gene3D" id="3.30.70.2740">
    <property type="match status" value="1"/>
</dbReference>
<dbReference type="GO" id="GO:0004458">
    <property type="term" value="F:D-lactate dehydrogenase (cytochrome) activity"/>
    <property type="evidence" value="ECO:0007669"/>
    <property type="project" value="TreeGrafter"/>
</dbReference>
<reference evidence="6 7" key="1">
    <citation type="submission" date="2018-03" db="EMBL/GenBank/DDBJ databases">
        <title>Genomic Encyclopedia of Type Strains, Phase III (KMG-III): the genomes of soil and plant-associated and newly described type strains.</title>
        <authorList>
            <person name="Whitman W."/>
        </authorList>
    </citation>
    <scope>NUCLEOTIDE SEQUENCE [LARGE SCALE GENOMIC DNA]</scope>
    <source>
        <strain evidence="6 7">CGMCC 1.9313</strain>
    </source>
</reference>
<accession>A0A2T0U5R7</accession>
<dbReference type="Gene3D" id="3.30.465.10">
    <property type="match status" value="1"/>
</dbReference>
<dbReference type="Gene3D" id="1.10.45.10">
    <property type="entry name" value="Vanillyl-alcohol Oxidase, Chain A, domain 4"/>
    <property type="match status" value="1"/>
</dbReference>
<feature type="domain" description="FAD-binding PCMH-type" evidence="5">
    <location>
        <begin position="40"/>
        <end position="279"/>
    </location>
</feature>
<dbReference type="OrthoDB" id="9767256at2"/>
<dbReference type="InterPro" id="IPR016169">
    <property type="entry name" value="FAD-bd_PCMH_sub2"/>
</dbReference>
<dbReference type="InterPro" id="IPR006094">
    <property type="entry name" value="Oxid_FAD_bind_N"/>
</dbReference>
<dbReference type="Proteomes" id="UP000238034">
    <property type="component" value="Unassembled WGS sequence"/>
</dbReference>
<gene>
    <name evidence="6" type="ORF">B0I27_104279</name>
</gene>
<dbReference type="SUPFAM" id="SSF55103">
    <property type="entry name" value="FAD-linked oxidases, C-terminal domain"/>
    <property type="match status" value="1"/>
</dbReference>
<evidence type="ECO:0000256" key="4">
    <source>
        <dbReference type="ARBA" id="ARBA00023002"/>
    </source>
</evidence>
<protein>
    <submittedName>
        <fullName evidence="6">FAD/FMN-containing dehydrogenase</fullName>
    </submittedName>
</protein>
<evidence type="ECO:0000256" key="2">
    <source>
        <dbReference type="ARBA" id="ARBA00022630"/>
    </source>
</evidence>
<dbReference type="Pfam" id="PF02913">
    <property type="entry name" value="FAD-oxidase_C"/>
    <property type="match status" value="1"/>
</dbReference>
<comment type="caution">
    <text evidence="6">The sequence shown here is derived from an EMBL/GenBank/DDBJ whole genome shotgun (WGS) entry which is preliminary data.</text>
</comment>
<dbReference type="GO" id="GO:1903457">
    <property type="term" value="P:lactate catabolic process"/>
    <property type="evidence" value="ECO:0007669"/>
    <property type="project" value="TreeGrafter"/>
</dbReference>
<dbReference type="SUPFAM" id="SSF46548">
    <property type="entry name" value="alpha-helical ferredoxin"/>
    <property type="match status" value="1"/>
</dbReference>
<dbReference type="PANTHER" id="PTHR11748:SF119">
    <property type="entry name" value="D-2-HYDROXYGLUTARATE DEHYDROGENASE"/>
    <property type="match status" value="1"/>
</dbReference>
<evidence type="ECO:0000256" key="1">
    <source>
        <dbReference type="ARBA" id="ARBA00001974"/>
    </source>
</evidence>
<dbReference type="SUPFAM" id="SSF56176">
    <property type="entry name" value="FAD-binding/transporter-associated domain-like"/>
    <property type="match status" value="1"/>
</dbReference>
<name>A0A2T0U5R7_9SPHI</name>
<keyword evidence="3" id="KW-0274">FAD</keyword>
<evidence type="ECO:0000256" key="3">
    <source>
        <dbReference type="ARBA" id="ARBA00022827"/>
    </source>
</evidence>
<keyword evidence="4" id="KW-0560">Oxidoreductase</keyword>
<dbReference type="AlphaFoldDB" id="A0A2T0U5R7"/>